<proteinExistence type="predicted"/>
<evidence type="ECO:0000313" key="1">
    <source>
        <dbReference type="EMBL" id="KAH9327616.1"/>
    </source>
</evidence>
<reference evidence="1 2" key="1">
    <citation type="journal article" date="2021" name="Nat. Plants">
        <title>The Taxus genome provides insights into paclitaxel biosynthesis.</title>
        <authorList>
            <person name="Xiong X."/>
            <person name="Gou J."/>
            <person name="Liao Q."/>
            <person name="Li Y."/>
            <person name="Zhou Q."/>
            <person name="Bi G."/>
            <person name="Li C."/>
            <person name="Du R."/>
            <person name="Wang X."/>
            <person name="Sun T."/>
            <person name="Guo L."/>
            <person name="Liang H."/>
            <person name="Lu P."/>
            <person name="Wu Y."/>
            <person name="Zhang Z."/>
            <person name="Ro D.K."/>
            <person name="Shang Y."/>
            <person name="Huang S."/>
            <person name="Yan J."/>
        </authorList>
    </citation>
    <scope>NUCLEOTIDE SEQUENCE [LARGE SCALE GENOMIC DNA]</scope>
    <source>
        <strain evidence="1">Ta-2019</strain>
    </source>
</reference>
<gene>
    <name evidence="1" type="ORF">KI387_007794</name>
</gene>
<dbReference type="EMBL" id="JAHRHJ020000002">
    <property type="protein sequence ID" value="KAH9327616.1"/>
    <property type="molecule type" value="Genomic_DNA"/>
</dbReference>
<comment type="caution">
    <text evidence="1">The sequence shown here is derived from an EMBL/GenBank/DDBJ whole genome shotgun (WGS) entry which is preliminary data.</text>
</comment>
<evidence type="ECO:0000313" key="2">
    <source>
        <dbReference type="Proteomes" id="UP000824469"/>
    </source>
</evidence>
<sequence length="122" mass="13768">MKRSNASATPLTLQKSNADLVRNAKINLINTSSFSSYKEYRNLDRLQASEYLSSSLEETSIGRRSRFVFARGKMKVEDLRRAVDSALAEIFGVELVHCFRLAKQGRTPVDLSRMNAPEIVEV</sequence>
<keyword evidence="2" id="KW-1185">Reference proteome</keyword>
<accession>A0AA38GRG2</accession>
<dbReference type="AlphaFoldDB" id="A0AA38GRG2"/>
<dbReference type="Proteomes" id="UP000824469">
    <property type="component" value="Unassembled WGS sequence"/>
</dbReference>
<protein>
    <submittedName>
        <fullName evidence="1">Uncharacterized protein</fullName>
    </submittedName>
</protein>
<organism evidence="1 2">
    <name type="scientific">Taxus chinensis</name>
    <name type="common">Chinese yew</name>
    <name type="synonym">Taxus wallichiana var. chinensis</name>
    <dbReference type="NCBI Taxonomy" id="29808"/>
    <lineage>
        <taxon>Eukaryota</taxon>
        <taxon>Viridiplantae</taxon>
        <taxon>Streptophyta</taxon>
        <taxon>Embryophyta</taxon>
        <taxon>Tracheophyta</taxon>
        <taxon>Spermatophyta</taxon>
        <taxon>Pinopsida</taxon>
        <taxon>Pinidae</taxon>
        <taxon>Conifers II</taxon>
        <taxon>Cupressales</taxon>
        <taxon>Taxaceae</taxon>
        <taxon>Taxus</taxon>
    </lineage>
</organism>
<name>A0AA38GRG2_TAXCH</name>